<feature type="transmembrane region" description="Helical" evidence="7">
    <location>
        <begin position="153"/>
        <end position="180"/>
    </location>
</feature>
<dbReference type="GO" id="GO:0005886">
    <property type="term" value="C:plasma membrane"/>
    <property type="evidence" value="ECO:0007669"/>
    <property type="project" value="UniProtKB-SubCell"/>
</dbReference>
<dbReference type="SUPFAM" id="SSF103473">
    <property type="entry name" value="MFS general substrate transporter"/>
    <property type="match status" value="1"/>
</dbReference>
<accession>A0A239CY62</accession>
<feature type="transmembrane region" description="Helical" evidence="7">
    <location>
        <begin position="327"/>
        <end position="347"/>
    </location>
</feature>
<dbReference type="Proteomes" id="UP000198356">
    <property type="component" value="Unassembled WGS sequence"/>
</dbReference>
<comment type="subcellular location">
    <subcellularLocation>
        <location evidence="1">Cell membrane</location>
        <topology evidence="1">Multi-pass membrane protein</topology>
    </subcellularLocation>
</comment>
<evidence type="ECO:0000256" key="6">
    <source>
        <dbReference type="ARBA" id="ARBA00023136"/>
    </source>
</evidence>
<feature type="transmembrane region" description="Helical" evidence="7">
    <location>
        <begin position="277"/>
        <end position="296"/>
    </location>
</feature>
<proteinExistence type="predicted"/>
<reference evidence="8 9" key="1">
    <citation type="submission" date="2017-06" db="EMBL/GenBank/DDBJ databases">
        <authorList>
            <person name="Kim H.J."/>
            <person name="Triplett B.A."/>
        </authorList>
    </citation>
    <scope>NUCLEOTIDE SEQUENCE [LARGE SCALE GENOMIC DNA]</scope>
    <source>
        <strain evidence="8 9">DSM 18704</strain>
    </source>
</reference>
<evidence type="ECO:0000256" key="4">
    <source>
        <dbReference type="ARBA" id="ARBA00022692"/>
    </source>
</evidence>
<dbReference type="Gene3D" id="1.20.1250.20">
    <property type="entry name" value="MFS general substrate transporter like domains"/>
    <property type="match status" value="1"/>
</dbReference>
<sequence length="442" mass="47042">MASPTEPSQPRSTGAFRSRNFRLYQTARLLVILGAEAQSVAVAWQVYQITHSALDLGYTGLALFLPGLFCMLAAGHIADRYNRKNIILACYALQLVCTFGLLYIALTGRFISGGHVWPIYAVLVGIGLGRAFSGPASSALLPSLVPKEDFVNAVTWGATVYQTANILGPAVGGLLFTFQFAGAMQRWTGAPIVYLFTLLMLTTFLVLIAMLRPSFEHMEKKAFSLRTMLAGLEYVWRTKLLLGSISLDLFAVLLGGAVALLPIFATEILHAGPQGLGILRATPSLGALVVSLVLTVRPIKHSAGKIMLVCVAIFGSATVVFGLSRSIWLSLLALVAIGASDMISVVIRSSILQLATPPEMRGRVSAVNWLFIGASNEFGEFESGLTAHWFGAVRAVVLGGIGSLMVTGATAAFFPALRHADALTAESLRAAETALSEAEPVD</sequence>
<evidence type="ECO:0000256" key="2">
    <source>
        <dbReference type="ARBA" id="ARBA00022448"/>
    </source>
</evidence>
<feature type="transmembrane region" description="Helical" evidence="7">
    <location>
        <begin position="53"/>
        <end position="74"/>
    </location>
</feature>
<keyword evidence="3" id="KW-1003">Cell membrane</keyword>
<evidence type="ECO:0000256" key="3">
    <source>
        <dbReference type="ARBA" id="ARBA00022475"/>
    </source>
</evidence>
<dbReference type="PANTHER" id="PTHR23513:SF9">
    <property type="entry name" value="ENTEROBACTIN EXPORTER ENTS"/>
    <property type="match status" value="1"/>
</dbReference>
<dbReference type="CDD" id="cd06173">
    <property type="entry name" value="MFS_MefA_like"/>
    <property type="match status" value="1"/>
</dbReference>
<feature type="transmembrane region" description="Helical" evidence="7">
    <location>
        <begin position="86"/>
        <end position="106"/>
    </location>
</feature>
<feature type="transmembrane region" description="Helical" evidence="7">
    <location>
        <begin position="240"/>
        <end position="265"/>
    </location>
</feature>
<dbReference type="Pfam" id="PF05977">
    <property type="entry name" value="MFS_3"/>
    <property type="match status" value="1"/>
</dbReference>
<evidence type="ECO:0000313" key="9">
    <source>
        <dbReference type="Proteomes" id="UP000198356"/>
    </source>
</evidence>
<dbReference type="InterPro" id="IPR036259">
    <property type="entry name" value="MFS_trans_sf"/>
</dbReference>
<evidence type="ECO:0000256" key="5">
    <source>
        <dbReference type="ARBA" id="ARBA00022989"/>
    </source>
</evidence>
<feature type="transmembrane region" description="Helical" evidence="7">
    <location>
        <begin position="192"/>
        <end position="211"/>
    </location>
</feature>
<feature type="transmembrane region" description="Helical" evidence="7">
    <location>
        <begin position="303"/>
        <end position="321"/>
    </location>
</feature>
<dbReference type="RefSeq" id="WP_089406507.1">
    <property type="nucleotide sequence ID" value="NZ_FZOU01000001.1"/>
</dbReference>
<dbReference type="OrthoDB" id="9775268at2"/>
<protein>
    <submittedName>
        <fullName evidence="8">Transmembrane secretion effector</fullName>
    </submittedName>
</protein>
<dbReference type="InterPro" id="IPR010290">
    <property type="entry name" value="TM_effector"/>
</dbReference>
<keyword evidence="5 7" id="KW-1133">Transmembrane helix</keyword>
<keyword evidence="4 7" id="KW-0812">Transmembrane</keyword>
<evidence type="ECO:0000256" key="1">
    <source>
        <dbReference type="ARBA" id="ARBA00004651"/>
    </source>
</evidence>
<dbReference type="AlphaFoldDB" id="A0A239CY62"/>
<keyword evidence="9" id="KW-1185">Reference proteome</keyword>
<evidence type="ECO:0000256" key="7">
    <source>
        <dbReference type="SAM" id="Phobius"/>
    </source>
</evidence>
<name>A0A239CY62_9BACT</name>
<dbReference type="EMBL" id="FZOU01000001">
    <property type="protein sequence ID" value="SNS24879.1"/>
    <property type="molecule type" value="Genomic_DNA"/>
</dbReference>
<evidence type="ECO:0000313" key="8">
    <source>
        <dbReference type="EMBL" id="SNS24879.1"/>
    </source>
</evidence>
<dbReference type="PANTHER" id="PTHR23513">
    <property type="entry name" value="INTEGRAL MEMBRANE EFFLUX PROTEIN-RELATED"/>
    <property type="match status" value="1"/>
</dbReference>
<gene>
    <name evidence="8" type="ORF">SAMN05421770_101177</name>
</gene>
<keyword evidence="6 7" id="KW-0472">Membrane</keyword>
<organism evidence="8 9">
    <name type="scientific">Granulicella rosea</name>
    <dbReference type="NCBI Taxonomy" id="474952"/>
    <lineage>
        <taxon>Bacteria</taxon>
        <taxon>Pseudomonadati</taxon>
        <taxon>Acidobacteriota</taxon>
        <taxon>Terriglobia</taxon>
        <taxon>Terriglobales</taxon>
        <taxon>Acidobacteriaceae</taxon>
        <taxon>Granulicella</taxon>
    </lineage>
</organism>
<keyword evidence="2" id="KW-0813">Transport</keyword>